<organism evidence="5 6">
    <name type="scientific">Decorospora gaudefroyi</name>
    <dbReference type="NCBI Taxonomy" id="184978"/>
    <lineage>
        <taxon>Eukaryota</taxon>
        <taxon>Fungi</taxon>
        <taxon>Dikarya</taxon>
        <taxon>Ascomycota</taxon>
        <taxon>Pezizomycotina</taxon>
        <taxon>Dothideomycetes</taxon>
        <taxon>Pleosporomycetidae</taxon>
        <taxon>Pleosporales</taxon>
        <taxon>Pleosporineae</taxon>
        <taxon>Pleosporaceae</taxon>
        <taxon>Decorospora</taxon>
    </lineage>
</organism>
<feature type="compositionally biased region" description="Polar residues" evidence="4">
    <location>
        <begin position="138"/>
        <end position="147"/>
    </location>
</feature>
<keyword evidence="3" id="KW-0862">Zinc</keyword>
<dbReference type="SUPFAM" id="SSF57850">
    <property type="entry name" value="RING/U-box"/>
    <property type="match status" value="1"/>
</dbReference>
<gene>
    <name evidence="5" type="ORF">BDW02DRAFT_505901</name>
</gene>
<evidence type="ECO:0000256" key="4">
    <source>
        <dbReference type="SAM" id="MobiDB-lite"/>
    </source>
</evidence>
<evidence type="ECO:0000256" key="2">
    <source>
        <dbReference type="ARBA" id="ARBA00022771"/>
    </source>
</evidence>
<feature type="region of interest" description="Disordered" evidence="4">
    <location>
        <begin position="482"/>
        <end position="504"/>
    </location>
</feature>
<feature type="compositionally biased region" description="Basic and acidic residues" evidence="4">
    <location>
        <begin position="482"/>
        <end position="495"/>
    </location>
</feature>
<dbReference type="EMBL" id="ML975371">
    <property type="protein sequence ID" value="KAF1831168.1"/>
    <property type="molecule type" value="Genomic_DNA"/>
</dbReference>
<evidence type="ECO:0008006" key="7">
    <source>
        <dbReference type="Google" id="ProtNLM"/>
    </source>
</evidence>
<feature type="region of interest" description="Disordered" evidence="4">
    <location>
        <begin position="117"/>
        <end position="147"/>
    </location>
</feature>
<keyword evidence="6" id="KW-1185">Reference proteome</keyword>
<evidence type="ECO:0000313" key="6">
    <source>
        <dbReference type="Proteomes" id="UP000800040"/>
    </source>
</evidence>
<dbReference type="InterPro" id="IPR017907">
    <property type="entry name" value="Znf_RING_CS"/>
</dbReference>
<dbReference type="Proteomes" id="UP000800040">
    <property type="component" value="Unassembled WGS sequence"/>
</dbReference>
<dbReference type="OrthoDB" id="3693422at2759"/>
<evidence type="ECO:0000313" key="5">
    <source>
        <dbReference type="EMBL" id="KAF1831168.1"/>
    </source>
</evidence>
<sequence length="504" mass="56249">MSWSSPDAALELAGEEITTAPTSQIRVSGLCKIGLGADGDSLAEMAVRLDGNAAFEQWCEDTRDAEYSNRNTKARNDSNPPLRLLRDGVQAHACFQCRMLEDPEETRRNTNFRSALKSRLSQRAREQNSNFGVARPGQESSSPTRSTVLERGVPYPATITFCEQGNSHECSSIVQLPSRQYAGARAPNLLDPREFTLFILRCDHIVCQACLLFGFCWWYQNAVCPLCRQELTRTERFYYSHMRIDPDRVLTLNAPNSAPDCALFQQALLVSTAFTTTHKNPILIINQWVCEQFAHMVVTHLENREQVGVHRVQNDARSLTGSASLRAGHESAQSLGYSEAIQNILEVATGALDLLFIDVVFFHSCGAIDIPCTVSVPKLRTAMIRQVREAVETPIVSLYRRFFALELIHAGLNLESSSGEIFEIATGCPDTMMGRAWDLCVEHVDLTVAWLVWRHVTADPEYTDTGQICRAYRGSMTIVDGTKEDSVDREQENRGRKTSGTFVG</sequence>
<reference evidence="5" key="1">
    <citation type="submission" date="2020-01" db="EMBL/GenBank/DDBJ databases">
        <authorList>
            <consortium name="DOE Joint Genome Institute"/>
            <person name="Haridas S."/>
            <person name="Albert R."/>
            <person name="Binder M."/>
            <person name="Bloem J."/>
            <person name="Labutti K."/>
            <person name="Salamov A."/>
            <person name="Andreopoulos B."/>
            <person name="Baker S.E."/>
            <person name="Barry K."/>
            <person name="Bills G."/>
            <person name="Bluhm B.H."/>
            <person name="Cannon C."/>
            <person name="Castanera R."/>
            <person name="Culley D.E."/>
            <person name="Daum C."/>
            <person name="Ezra D."/>
            <person name="Gonzalez J.B."/>
            <person name="Henrissat B."/>
            <person name="Kuo A."/>
            <person name="Liang C."/>
            <person name="Lipzen A."/>
            <person name="Lutzoni F."/>
            <person name="Magnuson J."/>
            <person name="Mondo S."/>
            <person name="Nolan M."/>
            <person name="Ohm R."/>
            <person name="Pangilinan J."/>
            <person name="Park H.-J."/>
            <person name="Ramirez L."/>
            <person name="Alfaro M."/>
            <person name="Sun H."/>
            <person name="Tritt A."/>
            <person name="Yoshinaga Y."/>
            <person name="Zwiers L.-H."/>
            <person name="Turgeon B.G."/>
            <person name="Goodwin S.B."/>
            <person name="Spatafora J.W."/>
            <person name="Crous P.W."/>
            <person name="Grigoriev I.V."/>
        </authorList>
    </citation>
    <scope>NUCLEOTIDE SEQUENCE</scope>
    <source>
        <strain evidence="5">P77</strain>
    </source>
</reference>
<dbReference type="Gene3D" id="3.30.40.10">
    <property type="entry name" value="Zinc/RING finger domain, C3HC4 (zinc finger)"/>
    <property type="match status" value="1"/>
</dbReference>
<dbReference type="GO" id="GO:0008270">
    <property type="term" value="F:zinc ion binding"/>
    <property type="evidence" value="ECO:0007669"/>
    <property type="project" value="UniProtKB-KW"/>
</dbReference>
<protein>
    <recommendedName>
        <fullName evidence="7">RING-type domain-containing protein</fullName>
    </recommendedName>
</protein>
<evidence type="ECO:0000256" key="3">
    <source>
        <dbReference type="ARBA" id="ARBA00022833"/>
    </source>
</evidence>
<name>A0A6A5K1N1_9PLEO</name>
<accession>A0A6A5K1N1</accession>
<keyword evidence="1" id="KW-0479">Metal-binding</keyword>
<dbReference type="AlphaFoldDB" id="A0A6A5K1N1"/>
<dbReference type="PROSITE" id="PS00518">
    <property type="entry name" value="ZF_RING_1"/>
    <property type="match status" value="1"/>
</dbReference>
<evidence type="ECO:0000256" key="1">
    <source>
        <dbReference type="ARBA" id="ARBA00022723"/>
    </source>
</evidence>
<keyword evidence="2" id="KW-0863">Zinc-finger</keyword>
<dbReference type="InterPro" id="IPR013083">
    <property type="entry name" value="Znf_RING/FYVE/PHD"/>
</dbReference>
<proteinExistence type="predicted"/>